<dbReference type="EMBL" id="MT631549">
    <property type="protein sequence ID" value="QNO53724.1"/>
    <property type="molecule type" value="Genomic_DNA"/>
</dbReference>
<dbReference type="InterPro" id="IPR019300">
    <property type="entry name" value="CooT"/>
</dbReference>
<organism evidence="1">
    <name type="scientific">Candidatus Methanophagaceae archaeon ANME-1 ERB6</name>
    <dbReference type="NCBI Taxonomy" id="2759912"/>
    <lineage>
        <taxon>Archaea</taxon>
        <taxon>Methanobacteriati</taxon>
        <taxon>Methanobacteriota</taxon>
        <taxon>Stenosarchaea group</taxon>
        <taxon>Methanomicrobia</taxon>
        <taxon>Candidatus Methanophagales</taxon>
        <taxon>Candidatus Methanophagaceae</taxon>
    </lineage>
</organism>
<reference evidence="1" key="1">
    <citation type="submission" date="2020-06" db="EMBL/GenBank/DDBJ databases">
        <title>Unique genomic features of the anaerobic methanotrophic archaea.</title>
        <authorList>
            <person name="Chadwick G.L."/>
            <person name="Skennerton C.T."/>
            <person name="Laso-Perez R."/>
            <person name="Leu A.O."/>
            <person name="Speth D.R."/>
            <person name="Yu H."/>
            <person name="Morgan-Lang C."/>
            <person name="Hatzenpichler R."/>
            <person name="Goudeau D."/>
            <person name="Malmstrom R."/>
            <person name="Brazelton W.J."/>
            <person name="Woyke T."/>
            <person name="Hallam S.J."/>
            <person name="Tyson G.W."/>
            <person name="Wegener G."/>
            <person name="Boetius A."/>
            <person name="Orphan V."/>
        </authorList>
    </citation>
    <scope>NUCLEOTIDE SEQUENCE</scope>
</reference>
<evidence type="ECO:0008006" key="2">
    <source>
        <dbReference type="Google" id="ProtNLM"/>
    </source>
</evidence>
<evidence type="ECO:0000313" key="1">
    <source>
        <dbReference type="EMBL" id="QNO53724.1"/>
    </source>
</evidence>
<dbReference type="Pfam" id="PF10133">
    <property type="entry name" value="CooT"/>
    <property type="match status" value="1"/>
</dbReference>
<protein>
    <recommendedName>
        <fullName evidence="2">RNA-binding protein</fullName>
    </recommendedName>
</protein>
<dbReference type="AlphaFoldDB" id="A0A7G9Z0E0"/>
<proteinExistence type="predicted"/>
<sequence>MCESSVLVERGGGKTLLMEDVVHVEVNGEDVKCTGILGETQSAKGRIKEINLMTHTIVIEDT</sequence>
<name>A0A7G9Z0E0_9EURY</name>
<accession>A0A7G9Z0E0</accession>
<gene>
    <name evidence="1" type="ORF">ONPGGGGH_00023</name>
</gene>